<reference evidence="2 3" key="1">
    <citation type="submission" date="2018-01" db="EMBL/GenBank/DDBJ databases">
        <title>Genome characterization of the sugarcane-associated fungus Trichoderma ghanense CCMA-1212 and their application in lignocelulose bioconversion.</title>
        <authorList>
            <person name="Steindorff A.S."/>
            <person name="Mendes T.D."/>
            <person name="Vilela E.S.D."/>
            <person name="Rodrigues D.S."/>
            <person name="Formighieri E.F."/>
            <person name="Melo I.S."/>
            <person name="Favaro L.C.L."/>
        </authorList>
    </citation>
    <scope>NUCLEOTIDE SEQUENCE [LARGE SCALE GENOMIC DNA]</scope>
    <source>
        <strain evidence="2 3">CCMA-1212</strain>
    </source>
</reference>
<feature type="region of interest" description="Disordered" evidence="1">
    <location>
        <begin position="1"/>
        <end position="20"/>
    </location>
</feature>
<gene>
    <name evidence="2" type="ORF">CCMA1212_005244</name>
</gene>
<name>A0ABY2H486_9HYPO</name>
<comment type="caution">
    <text evidence="2">The sequence shown here is derived from an EMBL/GenBank/DDBJ whole genome shotgun (WGS) entry which is preliminary data.</text>
</comment>
<dbReference type="GeneID" id="300576962"/>
<evidence type="ECO:0000313" key="3">
    <source>
        <dbReference type="Proteomes" id="UP001642720"/>
    </source>
</evidence>
<proteinExistence type="predicted"/>
<protein>
    <submittedName>
        <fullName evidence="2">Uncharacterized protein</fullName>
    </submittedName>
</protein>
<dbReference type="Proteomes" id="UP001642720">
    <property type="component" value="Unassembled WGS sequence"/>
</dbReference>
<keyword evidence="3" id="KW-1185">Reference proteome</keyword>
<organism evidence="2 3">
    <name type="scientific">Trichoderma ghanense</name>
    <dbReference type="NCBI Taxonomy" id="65468"/>
    <lineage>
        <taxon>Eukaryota</taxon>
        <taxon>Fungi</taxon>
        <taxon>Dikarya</taxon>
        <taxon>Ascomycota</taxon>
        <taxon>Pezizomycotina</taxon>
        <taxon>Sordariomycetes</taxon>
        <taxon>Hypocreomycetidae</taxon>
        <taxon>Hypocreales</taxon>
        <taxon>Hypocreaceae</taxon>
        <taxon>Trichoderma</taxon>
    </lineage>
</organism>
<evidence type="ECO:0000313" key="2">
    <source>
        <dbReference type="EMBL" id="TFB02546.1"/>
    </source>
</evidence>
<evidence type="ECO:0000256" key="1">
    <source>
        <dbReference type="SAM" id="MobiDB-lite"/>
    </source>
</evidence>
<sequence length="114" mass="12746">MQLPGPSSVEASHSIEMANKARHRAKGDGCVFGCRLSPLGHVNSPSNSIHKQSLWLLADQFSANPSRAKVGSRSRWPLSSIREMQRLGCLMNPSESRGRRCSRRVTDRRIHIRV</sequence>
<dbReference type="RefSeq" id="XP_073558747.1">
    <property type="nucleotide sequence ID" value="XM_073702512.1"/>
</dbReference>
<dbReference type="EMBL" id="PPTA01000006">
    <property type="protein sequence ID" value="TFB02546.1"/>
    <property type="molecule type" value="Genomic_DNA"/>
</dbReference>
<accession>A0ABY2H486</accession>